<proteinExistence type="predicted"/>
<dbReference type="EMBL" id="BGPR01000338">
    <property type="protein sequence ID" value="GBM14053.1"/>
    <property type="molecule type" value="Genomic_DNA"/>
</dbReference>
<dbReference type="Proteomes" id="UP000499080">
    <property type="component" value="Unassembled WGS sequence"/>
</dbReference>
<organism evidence="1 2">
    <name type="scientific">Araneus ventricosus</name>
    <name type="common">Orbweaver spider</name>
    <name type="synonym">Epeira ventricosa</name>
    <dbReference type="NCBI Taxonomy" id="182803"/>
    <lineage>
        <taxon>Eukaryota</taxon>
        <taxon>Metazoa</taxon>
        <taxon>Ecdysozoa</taxon>
        <taxon>Arthropoda</taxon>
        <taxon>Chelicerata</taxon>
        <taxon>Arachnida</taxon>
        <taxon>Araneae</taxon>
        <taxon>Araneomorphae</taxon>
        <taxon>Entelegynae</taxon>
        <taxon>Araneoidea</taxon>
        <taxon>Araneidae</taxon>
        <taxon>Araneus</taxon>
    </lineage>
</organism>
<evidence type="ECO:0000313" key="2">
    <source>
        <dbReference type="Proteomes" id="UP000499080"/>
    </source>
</evidence>
<sequence>MGEEKRHVLLGWSYIVKEKDGDSHDFYTTEKTGKVPKTSRLCHFRLRNLTGAAVSASWSENRGFHRGEDWVLDSGVWLRWSFLVFGAFRMAFSIPSP</sequence>
<reference evidence="1 2" key="1">
    <citation type="journal article" date="2019" name="Sci. Rep.">
        <title>Orb-weaving spider Araneus ventricosus genome elucidates the spidroin gene catalogue.</title>
        <authorList>
            <person name="Kono N."/>
            <person name="Nakamura H."/>
            <person name="Ohtoshi R."/>
            <person name="Moran D.A.P."/>
            <person name="Shinohara A."/>
            <person name="Yoshida Y."/>
            <person name="Fujiwara M."/>
            <person name="Mori M."/>
            <person name="Tomita M."/>
            <person name="Arakawa K."/>
        </authorList>
    </citation>
    <scope>NUCLEOTIDE SEQUENCE [LARGE SCALE GENOMIC DNA]</scope>
</reference>
<comment type="caution">
    <text evidence="1">The sequence shown here is derived from an EMBL/GenBank/DDBJ whole genome shotgun (WGS) entry which is preliminary data.</text>
</comment>
<evidence type="ECO:0000313" key="1">
    <source>
        <dbReference type="EMBL" id="GBM14053.1"/>
    </source>
</evidence>
<gene>
    <name evidence="1" type="ORF">AVEN_209944_1</name>
</gene>
<keyword evidence="2" id="KW-1185">Reference proteome</keyword>
<dbReference type="AlphaFoldDB" id="A0A4Y2DB88"/>
<protein>
    <submittedName>
        <fullName evidence="1">Uncharacterized protein</fullName>
    </submittedName>
</protein>
<accession>A0A4Y2DB88</accession>
<name>A0A4Y2DB88_ARAVE</name>